<dbReference type="EMBL" id="RWIT01000002">
    <property type="protein sequence ID" value="RSK49884.1"/>
    <property type="molecule type" value="Genomic_DNA"/>
</dbReference>
<comment type="caution">
    <text evidence="1">The sequence shown here is derived from an EMBL/GenBank/DDBJ whole genome shotgun (WGS) entry which is preliminary data.</text>
</comment>
<gene>
    <name evidence="1" type="ORF">EI291_04360</name>
</gene>
<evidence type="ECO:0000313" key="1">
    <source>
        <dbReference type="EMBL" id="RSK49884.1"/>
    </source>
</evidence>
<reference evidence="1 2" key="1">
    <citation type="submission" date="2018-12" db="EMBL/GenBank/DDBJ databases">
        <authorList>
            <person name="Feng G."/>
            <person name="Zhu H."/>
        </authorList>
    </citation>
    <scope>NUCLEOTIDE SEQUENCE [LARGE SCALE GENOMIC DNA]</scope>
    <source>
        <strain evidence="1 2">KCTC 12533</strain>
    </source>
</reference>
<organism evidence="1 2">
    <name type="scientific">Hymenobacter rigui</name>
    <dbReference type="NCBI Taxonomy" id="334424"/>
    <lineage>
        <taxon>Bacteria</taxon>
        <taxon>Pseudomonadati</taxon>
        <taxon>Bacteroidota</taxon>
        <taxon>Cytophagia</taxon>
        <taxon>Cytophagales</taxon>
        <taxon>Hymenobacteraceae</taxon>
        <taxon>Hymenobacter</taxon>
    </lineage>
</organism>
<dbReference type="Proteomes" id="UP000273500">
    <property type="component" value="Unassembled WGS sequence"/>
</dbReference>
<accession>A0A428KTN3</accession>
<dbReference type="RefSeq" id="WP_125418404.1">
    <property type="nucleotide sequence ID" value="NZ_RWIT01000002.1"/>
</dbReference>
<keyword evidence="2" id="KW-1185">Reference proteome</keyword>
<dbReference type="AlphaFoldDB" id="A0A428KTN3"/>
<dbReference type="OrthoDB" id="889631at2"/>
<name>A0A428KTN3_9BACT</name>
<evidence type="ECO:0000313" key="2">
    <source>
        <dbReference type="Proteomes" id="UP000273500"/>
    </source>
</evidence>
<sequence>MKYIYLPFLLLSGLLLTDCSGNDDSPTPANPIAANTASVKVDGAAFPVVMKNTIATLNSSTGELYVNIGTTDVQGASVSFRIVEFRKRAEKITLGAGSPSNLIVTGEYLNSPDGDFSSDRCTSNVRAFQITEFNEKAKTVSGIFSGTVCSTNGKTKTITDGEFNLPYIVR</sequence>
<protein>
    <submittedName>
        <fullName evidence="1">Uncharacterized protein</fullName>
    </submittedName>
</protein>
<proteinExistence type="predicted"/>